<dbReference type="SUPFAM" id="SSF54001">
    <property type="entry name" value="Cysteine proteinases"/>
    <property type="match status" value="1"/>
</dbReference>
<proteinExistence type="inferred from homology"/>
<evidence type="ECO:0000256" key="2">
    <source>
        <dbReference type="ARBA" id="ARBA00022670"/>
    </source>
</evidence>
<feature type="chain" id="PRO_5046912742" evidence="6">
    <location>
        <begin position="21"/>
        <end position="181"/>
    </location>
</feature>
<evidence type="ECO:0000256" key="3">
    <source>
        <dbReference type="ARBA" id="ARBA00022729"/>
    </source>
</evidence>
<dbReference type="Pfam" id="PF00877">
    <property type="entry name" value="NLPC_P60"/>
    <property type="match status" value="1"/>
</dbReference>
<name>A0ABW5IU61_9FLAO</name>
<dbReference type="RefSeq" id="WP_380748518.1">
    <property type="nucleotide sequence ID" value="NZ_JBHULT010000006.1"/>
</dbReference>
<evidence type="ECO:0000256" key="6">
    <source>
        <dbReference type="SAM" id="SignalP"/>
    </source>
</evidence>
<evidence type="ECO:0000256" key="1">
    <source>
        <dbReference type="ARBA" id="ARBA00007074"/>
    </source>
</evidence>
<protein>
    <submittedName>
        <fullName evidence="8">C40 family peptidase</fullName>
    </submittedName>
</protein>
<evidence type="ECO:0000256" key="5">
    <source>
        <dbReference type="ARBA" id="ARBA00022807"/>
    </source>
</evidence>
<dbReference type="InterPro" id="IPR000064">
    <property type="entry name" value="NLP_P60_dom"/>
</dbReference>
<keyword evidence="9" id="KW-1185">Reference proteome</keyword>
<evidence type="ECO:0000313" key="8">
    <source>
        <dbReference type="EMBL" id="MFD2516945.1"/>
    </source>
</evidence>
<dbReference type="Proteomes" id="UP001597468">
    <property type="component" value="Unassembled WGS sequence"/>
</dbReference>
<feature type="domain" description="NlpC/P60" evidence="7">
    <location>
        <begin position="54"/>
        <end position="181"/>
    </location>
</feature>
<accession>A0ABW5IU61</accession>
<reference evidence="9" key="1">
    <citation type="journal article" date="2019" name="Int. J. Syst. Evol. Microbiol.">
        <title>The Global Catalogue of Microorganisms (GCM) 10K type strain sequencing project: providing services to taxonomists for standard genome sequencing and annotation.</title>
        <authorList>
            <consortium name="The Broad Institute Genomics Platform"/>
            <consortium name="The Broad Institute Genome Sequencing Center for Infectious Disease"/>
            <person name="Wu L."/>
            <person name="Ma J."/>
        </authorList>
    </citation>
    <scope>NUCLEOTIDE SEQUENCE [LARGE SCALE GENOMIC DNA]</scope>
    <source>
        <strain evidence="9">KCTC 42585</strain>
    </source>
</reference>
<keyword evidence="3 6" id="KW-0732">Signal</keyword>
<dbReference type="PANTHER" id="PTHR47360">
    <property type="entry name" value="MUREIN DD-ENDOPEPTIDASE MEPS/MUREIN LD-CARBOXYPEPTIDASE"/>
    <property type="match status" value="1"/>
</dbReference>
<evidence type="ECO:0000313" key="9">
    <source>
        <dbReference type="Proteomes" id="UP001597468"/>
    </source>
</evidence>
<keyword evidence="4" id="KW-0378">Hydrolase</keyword>
<keyword evidence="2" id="KW-0645">Protease</keyword>
<feature type="signal peptide" evidence="6">
    <location>
        <begin position="1"/>
        <end position="20"/>
    </location>
</feature>
<dbReference type="PANTHER" id="PTHR47360:SF1">
    <property type="entry name" value="ENDOPEPTIDASE NLPC-RELATED"/>
    <property type="match status" value="1"/>
</dbReference>
<evidence type="ECO:0000256" key="4">
    <source>
        <dbReference type="ARBA" id="ARBA00022801"/>
    </source>
</evidence>
<keyword evidence="5" id="KW-0788">Thiol protease</keyword>
<dbReference type="Gene3D" id="3.90.1720.10">
    <property type="entry name" value="endopeptidase domain like (from Nostoc punctiforme)"/>
    <property type="match status" value="1"/>
</dbReference>
<evidence type="ECO:0000259" key="7">
    <source>
        <dbReference type="PROSITE" id="PS51935"/>
    </source>
</evidence>
<comment type="caution">
    <text evidence="8">The sequence shown here is derived from an EMBL/GenBank/DDBJ whole genome shotgun (WGS) entry which is preliminary data.</text>
</comment>
<gene>
    <name evidence="8" type="ORF">ACFSTG_03490</name>
</gene>
<organism evidence="8 9">
    <name type="scientific">Salinimicrobium flavum</name>
    <dbReference type="NCBI Taxonomy" id="1737065"/>
    <lineage>
        <taxon>Bacteria</taxon>
        <taxon>Pseudomonadati</taxon>
        <taxon>Bacteroidota</taxon>
        <taxon>Flavobacteriia</taxon>
        <taxon>Flavobacteriales</taxon>
        <taxon>Flavobacteriaceae</taxon>
        <taxon>Salinimicrobium</taxon>
    </lineage>
</organism>
<dbReference type="InterPro" id="IPR038765">
    <property type="entry name" value="Papain-like_cys_pep_sf"/>
</dbReference>
<dbReference type="EMBL" id="JBHULT010000006">
    <property type="protein sequence ID" value="MFD2516945.1"/>
    <property type="molecule type" value="Genomic_DNA"/>
</dbReference>
<comment type="similarity">
    <text evidence="1">Belongs to the peptidase C40 family.</text>
</comment>
<dbReference type="PROSITE" id="PS51257">
    <property type="entry name" value="PROKAR_LIPOPROTEIN"/>
    <property type="match status" value="1"/>
</dbReference>
<sequence length="181" mass="20371">MRPYKLVILVLLGVSLASCGAKKNLPQAPQYPTNEIEERNSENLEEIIPAEEEIAPVTKIAEHAMEYLGTGYKYGGTTREGMDCSGLVFTAFLKENINLPRTSRDMSLLGDRLNLEEVIVGDLIFFETNKKRPVINHVGLVVEIKDGGIYFIHSSTSRGVIISSLEEKYWQDHFVMARRIL</sequence>
<dbReference type="InterPro" id="IPR052062">
    <property type="entry name" value="Murein_DD/LD_carboxypeptidase"/>
</dbReference>
<dbReference type="PROSITE" id="PS51935">
    <property type="entry name" value="NLPC_P60"/>
    <property type="match status" value="1"/>
</dbReference>